<reference evidence="3 4" key="1">
    <citation type="submission" date="2021-01" db="EMBL/GenBank/DDBJ databases">
        <title>WGS of actinomycetes isolated from Thailand.</title>
        <authorList>
            <person name="Thawai C."/>
        </authorList>
    </citation>
    <scope>NUCLEOTIDE SEQUENCE [LARGE SCALE GENOMIC DNA]</scope>
    <source>
        <strain evidence="3 4">CA3R110</strain>
    </source>
</reference>
<evidence type="ECO:0000256" key="2">
    <source>
        <dbReference type="RuleBase" id="RU000461"/>
    </source>
</evidence>
<dbReference type="PRINTS" id="PR00385">
    <property type="entry name" value="P450"/>
</dbReference>
<evidence type="ECO:0000313" key="3">
    <source>
        <dbReference type="EMBL" id="MBL1120710.1"/>
    </source>
</evidence>
<dbReference type="SUPFAM" id="SSF48264">
    <property type="entry name" value="Cytochrome P450"/>
    <property type="match status" value="1"/>
</dbReference>
<keyword evidence="2" id="KW-0479">Metal-binding</keyword>
<dbReference type="InterPro" id="IPR036396">
    <property type="entry name" value="Cyt_P450_sf"/>
</dbReference>
<organism evidence="3 4">
    <name type="scientific">Streptomyces endocoffeicus</name>
    <dbReference type="NCBI Taxonomy" id="2898945"/>
    <lineage>
        <taxon>Bacteria</taxon>
        <taxon>Bacillati</taxon>
        <taxon>Actinomycetota</taxon>
        <taxon>Actinomycetes</taxon>
        <taxon>Kitasatosporales</taxon>
        <taxon>Streptomycetaceae</taxon>
        <taxon>Streptomyces</taxon>
    </lineage>
</organism>
<proteinExistence type="inferred from homology"/>
<dbReference type="PANTHER" id="PTHR46696:SF6">
    <property type="entry name" value="P450, PUTATIVE (EUROFUNG)-RELATED"/>
    <property type="match status" value="1"/>
</dbReference>
<dbReference type="Gene3D" id="1.10.630.10">
    <property type="entry name" value="Cytochrome P450"/>
    <property type="match status" value="1"/>
</dbReference>
<dbReference type="Pfam" id="PF00067">
    <property type="entry name" value="p450"/>
    <property type="match status" value="1"/>
</dbReference>
<sequence length="388" mass="42715">MSTEVQQETTPVGRCPFAIQDEQRALLESGVIGSYDLYGVKHWLVTSAEDVKLVTNDPRFSSAVPSEVLPIDRPGWFSGMDSPEHNRYRQKIARDFTLRAARKQEEIAIRVANACLDDIETAGPGTDLIPGYAKRLPSEVINEVYGLSKEEGAALEASMRAVVGATDMAAIKTLSNEFFTHAVSLVRLKRDQQGDRLLHRLAEAGDDEVLLSEEEATGVFAVLLFAGHDSVQQMVGYCLYALLAHPEQQAALRANPDLIDGAVEEMLRYLPLNPLGVPRVCVEDVELHGQTIKAGDNVIPLYSTSNRDPDAFDEPDTFDVTRRPEQHLAFGHGIHKCPGQHLARVLIKVAAQRLFERFPDIRLAGDVPMNPTGLFSPTELQVTWGPAA</sequence>
<dbReference type="PANTHER" id="PTHR46696">
    <property type="entry name" value="P450, PUTATIVE (EUROFUNG)-RELATED"/>
    <property type="match status" value="1"/>
</dbReference>
<keyword evidence="2" id="KW-0408">Iron</keyword>
<dbReference type="Proteomes" id="UP000621510">
    <property type="component" value="Unassembled WGS sequence"/>
</dbReference>
<accession>A0ABS1Q7S4</accession>
<evidence type="ECO:0000256" key="1">
    <source>
        <dbReference type="ARBA" id="ARBA00010617"/>
    </source>
</evidence>
<keyword evidence="2" id="KW-0503">Monooxygenase</keyword>
<evidence type="ECO:0000313" key="4">
    <source>
        <dbReference type="Proteomes" id="UP000621510"/>
    </source>
</evidence>
<dbReference type="RefSeq" id="WP_201858466.1">
    <property type="nucleotide sequence ID" value="NZ_JAERRG010000061.1"/>
</dbReference>
<dbReference type="InterPro" id="IPR017972">
    <property type="entry name" value="Cyt_P450_CS"/>
</dbReference>
<comment type="caution">
    <text evidence="3">The sequence shown here is derived from an EMBL/GenBank/DDBJ whole genome shotgun (WGS) entry which is preliminary data.</text>
</comment>
<protein>
    <submittedName>
        <fullName evidence="3">C9 hydroxylase cytochrome P450</fullName>
    </submittedName>
</protein>
<dbReference type="InterPro" id="IPR001128">
    <property type="entry name" value="Cyt_P450"/>
</dbReference>
<keyword evidence="4" id="KW-1185">Reference proteome</keyword>
<comment type="similarity">
    <text evidence="1 2">Belongs to the cytochrome P450 family.</text>
</comment>
<keyword evidence="2" id="KW-0349">Heme</keyword>
<dbReference type="InterPro" id="IPR002397">
    <property type="entry name" value="Cyt_P450_B"/>
</dbReference>
<dbReference type="PRINTS" id="PR00359">
    <property type="entry name" value="BP450"/>
</dbReference>
<keyword evidence="2" id="KW-0560">Oxidoreductase</keyword>
<dbReference type="PROSITE" id="PS00086">
    <property type="entry name" value="CYTOCHROME_P450"/>
    <property type="match status" value="1"/>
</dbReference>
<name>A0ABS1Q7S4_9ACTN</name>
<gene>
    <name evidence="3" type="ORF">JK364_51900</name>
</gene>
<dbReference type="EMBL" id="JAERRG010000061">
    <property type="protein sequence ID" value="MBL1120710.1"/>
    <property type="molecule type" value="Genomic_DNA"/>
</dbReference>